<feature type="domain" description="Ubiquitin-like" evidence="2">
    <location>
        <begin position="7"/>
        <end position="83"/>
    </location>
</feature>
<dbReference type="SUPFAM" id="SSF54236">
    <property type="entry name" value="Ubiquitin-like"/>
    <property type="match status" value="1"/>
</dbReference>
<feature type="region of interest" description="Disordered" evidence="1">
    <location>
        <begin position="562"/>
        <end position="629"/>
    </location>
</feature>
<sequence>MADVGNWQIRVKALMEGGAEQEFQVVAQPDETIGAFRLKLADESHVEPQKQRLIFCGRVLSSDAAKLADVGLSNGSALHMVTRPAVPASASNASSNASSSSNSNNTSERSSQRASDHATNNPFSSLFGRSLFGMRGPMPSAGITLQVEIGEPIIVGPIAIPQQQGQSSQQTGRQQQQQQRQQSSTQQSGANSASVPAAQRQQVNRIQQLIDSQLRMLLQTRNQHMRTMRTLVSSVFRDFGRDDGGQWVAMVPERGYIPIDYEAIAGTQLTEEELARDPVPFADNSPQFVASPDSAYAPIPGLSRIQDPGYNGSSSSHRIAELPSRALANELVYNLRDRVLPEIRRLPGLQSFNFSSVRPEYLSQSTSDPVGAAGTGISALGDAFVEIGRALRTVGGQWQSADTVSAETAYSPDHMLSLVQAVSNAALAASVATPFLRSTPVQLAQSRTVSWEDTSDREDESNDGSSRRTQYIIANNLQRNYRRLAQSMLMLNNPRTPEDRPPQTGTRLSPVESALHSLHTNFSGLDDAFGRSSASGASAGAGGNAASVIYGDSLMRRWQRQWQRRLGQQRRSSARQQQQSQRQQQASQNNSSSSENTGSGGSRDNTNTASASASTSPGTINNNSSNSSNNASLNNFVSNLEERISQILQGHSAPFSGDHPVEIEVEAISMPSVGFHILNSAGSSNQPNATESAETQIQDRDQQQQADILSNSDATDISSADMHRSGSPENVAFGFIDRAGAVGSQTARSDRSNFSTTTEYSTNNGPSTRVPRILNFGANGFGSQLPGFGLISNPFPLASVFLGTESSSSSTTRRTSISSNPSRPTATDEANSNSDANANANANAVGADAATTTDAALTMDQSLENQQQVGATRPRSVSFLNVSHGDDYEAGAACENSSYTRGSRGSSKRHKTRSGESSGNEDDDSDDNEYGDGDVDVGSKSNSSSSRGI</sequence>
<dbReference type="PROSITE" id="PS50053">
    <property type="entry name" value="UBIQUITIN_2"/>
    <property type="match status" value="1"/>
</dbReference>
<feature type="region of interest" description="Disordered" evidence="1">
    <location>
        <begin position="804"/>
        <end position="839"/>
    </location>
</feature>
<dbReference type="Proteomes" id="UP001145021">
    <property type="component" value="Unassembled WGS sequence"/>
</dbReference>
<organism evidence="3 4">
    <name type="scientific">Coemansia asiatica</name>
    <dbReference type="NCBI Taxonomy" id="1052880"/>
    <lineage>
        <taxon>Eukaryota</taxon>
        <taxon>Fungi</taxon>
        <taxon>Fungi incertae sedis</taxon>
        <taxon>Zoopagomycota</taxon>
        <taxon>Kickxellomycotina</taxon>
        <taxon>Kickxellomycetes</taxon>
        <taxon>Kickxellales</taxon>
        <taxon>Kickxellaceae</taxon>
        <taxon>Coemansia</taxon>
    </lineage>
</organism>
<feature type="region of interest" description="Disordered" evidence="1">
    <location>
        <begin position="678"/>
        <end position="708"/>
    </location>
</feature>
<dbReference type="CDD" id="cd17039">
    <property type="entry name" value="Ubl_ubiquitin_like"/>
    <property type="match status" value="1"/>
</dbReference>
<dbReference type="Pfam" id="PF00240">
    <property type="entry name" value="ubiquitin"/>
    <property type="match status" value="1"/>
</dbReference>
<proteinExistence type="predicted"/>
<reference evidence="3" key="1">
    <citation type="submission" date="2022-07" db="EMBL/GenBank/DDBJ databases">
        <title>Phylogenomic reconstructions and comparative analyses of Kickxellomycotina fungi.</title>
        <authorList>
            <person name="Reynolds N.K."/>
            <person name="Stajich J.E."/>
            <person name="Barry K."/>
            <person name="Grigoriev I.V."/>
            <person name="Crous P."/>
            <person name="Smith M.E."/>
        </authorList>
    </citation>
    <scope>NUCLEOTIDE SEQUENCE</scope>
    <source>
        <strain evidence="3">NBRC 105413</strain>
    </source>
</reference>
<comment type="caution">
    <text evidence="3">The sequence shown here is derived from an EMBL/GenBank/DDBJ whole genome shotgun (WGS) entry which is preliminary data.</text>
</comment>
<feature type="compositionally biased region" description="Acidic residues" evidence="1">
    <location>
        <begin position="919"/>
        <end position="935"/>
    </location>
</feature>
<dbReference type="InterPro" id="IPR000626">
    <property type="entry name" value="Ubiquitin-like_dom"/>
</dbReference>
<feature type="compositionally biased region" description="Polar residues" evidence="1">
    <location>
        <begin position="895"/>
        <end position="905"/>
    </location>
</feature>
<dbReference type="Gene3D" id="3.10.20.90">
    <property type="entry name" value="Phosphatidylinositol 3-kinase Catalytic Subunit, Chain A, domain 1"/>
    <property type="match status" value="1"/>
</dbReference>
<feature type="compositionally biased region" description="Polar residues" evidence="1">
    <location>
        <begin position="189"/>
        <end position="200"/>
    </location>
</feature>
<feature type="region of interest" description="Disordered" evidence="1">
    <location>
        <begin position="744"/>
        <end position="768"/>
    </location>
</feature>
<gene>
    <name evidence="3" type="ORF">LPJ64_002968</name>
</gene>
<feature type="compositionally biased region" description="Acidic residues" evidence="1">
    <location>
        <begin position="453"/>
        <end position="462"/>
    </location>
</feature>
<evidence type="ECO:0000259" key="2">
    <source>
        <dbReference type="PROSITE" id="PS50053"/>
    </source>
</evidence>
<dbReference type="AlphaFoldDB" id="A0A9W7XIQ2"/>
<evidence type="ECO:0000313" key="4">
    <source>
        <dbReference type="Proteomes" id="UP001145021"/>
    </source>
</evidence>
<keyword evidence="4" id="KW-1185">Reference proteome</keyword>
<feature type="compositionally biased region" description="Low complexity" evidence="1">
    <location>
        <begin position="88"/>
        <end position="109"/>
    </location>
</feature>
<feature type="compositionally biased region" description="Polar residues" evidence="1">
    <location>
        <begin position="744"/>
        <end position="767"/>
    </location>
</feature>
<feature type="region of interest" description="Disordered" evidence="1">
    <location>
        <begin position="889"/>
        <end position="949"/>
    </location>
</feature>
<feature type="compositionally biased region" description="Low complexity" evidence="1">
    <location>
        <begin position="936"/>
        <end position="949"/>
    </location>
</feature>
<feature type="region of interest" description="Disordered" evidence="1">
    <location>
        <begin position="88"/>
        <end position="122"/>
    </location>
</feature>
<feature type="compositionally biased region" description="Polar residues" evidence="1">
    <location>
        <begin position="680"/>
        <end position="695"/>
    </location>
</feature>
<feature type="region of interest" description="Disordered" evidence="1">
    <location>
        <begin position="162"/>
        <end position="200"/>
    </location>
</feature>
<evidence type="ECO:0000256" key="1">
    <source>
        <dbReference type="SAM" id="MobiDB-lite"/>
    </source>
</evidence>
<dbReference type="EMBL" id="JANBOH010000105">
    <property type="protein sequence ID" value="KAJ1645461.1"/>
    <property type="molecule type" value="Genomic_DNA"/>
</dbReference>
<name>A0A9W7XIQ2_9FUNG</name>
<dbReference type="InterPro" id="IPR029071">
    <property type="entry name" value="Ubiquitin-like_domsf"/>
</dbReference>
<feature type="region of interest" description="Disordered" evidence="1">
    <location>
        <begin position="446"/>
        <end position="469"/>
    </location>
</feature>
<feature type="compositionally biased region" description="Low complexity" evidence="1">
    <location>
        <begin position="806"/>
        <end position="839"/>
    </location>
</feature>
<accession>A0A9W7XIQ2</accession>
<dbReference type="SMART" id="SM00213">
    <property type="entry name" value="UBQ"/>
    <property type="match status" value="1"/>
</dbReference>
<feature type="compositionally biased region" description="Low complexity" evidence="1">
    <location>
        <begin position="564"/>
        <end position="594"/>
    </location>
</feature>
<protein>
    <recommendedName>
        <fullName evidence="2">Ubiquitin-like domain-containing protein</fullName>
    </recommendedName>
</protein>
<feature type="compositionally biased region" description="Low complexity" evidence="1">
    <location>
        <begin position="605"/>
        <end position="629"/>
    </location>
</feature>
<evidence type="ECO:0000313" key="3">
    <source>
        <dbReference type="EMBL" id="KAJ1645461.1"/>
    </source>
</evidence>
<feature type="compositionally biased region" description="Low complexity" evidence="1">
    <location>
        <begin position="162"/>
        <end position="188"/>
    </location>
</feature>